<dbReference type="AlphaFoldDB" id="A0A8S1MG00"/>
<reference evidence="1" key="1">
    <citation type="submission" date="2021-01" db="EMBL/GenBank/DDBJ databases">
        <authorList>
            <consortium name="Genoscope - CEA"/>
            <person name="William W."/>
        </authorList>
    </citation>
    <scope>NUCLEOTIDE SEQUENCE</scope>
</reference>
<comment type="caution">
    <text evidence="1">The sequence shown here is derived from an EMBL/GenBank/DDBJ whole genome shotgun (WGS) entry which is preliminary data.</text>
</comment>
<evidence type="ECO:0000313" key="2">
    <source>
        <dbReference type="Proteomes" id="UP000692954"/>
    </source>
</evidence>
<accession>A0A8S1MG00</accession>
<name>A0A8S1MG00_9CILI</name>
<dbReference type="Proteomes" id="UP000692954">
    <property type="component" value="Unassembled WGS sequence"/>
</dbReference>
<organism evidence="1 2">
    <name type="scientific">Paramecium sonneborni</name>
    <dbReference type="NCBI Taxonomy" id="65129"/>
    <lineage>
        <taxon>Eukaryota</taxon>
        <taxon>Sar</taxon>
        <taxon>Alveolata</taxon>
        <taxon>Ciliophora</taxon>
        <taxon>Intramacronucleata</taxon>
        <taxon>Oligohymenophorea</taxon>
        <taxon>Peniculida</taxon>
        <taxon>Parameciidae</taxon>
        <taxon>Paramecium</taxon>
    </lineage>
</organism>
<keyword evidence="2" id="KW-1185">Reference proteome</keyword>
<proteinExistence type="predicted"/>
<sequence>MFNKQLYMMNSHLQLSTKYCTAVFIMSDYNFAY</sequence>
<dbReference type="EMBL" id="CAJJDN010000031">
    <property type="protein sequence ID" value="CAD8074234.1"/>
    <property type="molecule type" value="Genomic_DNA"/>
</dbReference>
<gene>
    <name evidence="1" type="ORF">PSON_ATCC_30995.1.T0310383</name>
</gene>
<protein>
    <submittedName>
        <fullName evidence="1">Uncharacterized protein</fullName>
    </submittedName>
</protein>
<evidence type="ECO:0000313" key="1">
    <source>
        <dbReference type="EMBL" id="CAD8074234.1"/>
    </source>
</evidence>